<dbReference type="SUPFAM" id="SSF56112">
    <property type="entry name" value="Protein kinase-like (PK-like)"/>
    <property type="match status" value="1"/>
</dbReference>
<evidence type="ECO:0000256" key="12">
    <source>
        <dbReference type="SAM" id="MobiDB-lite"/>
    </source>
</evidence>
<comment type="catalytic activity">
    <reaction evidence="10">
        <text>L-seryl-[protein] + ATP = O-phospho-L-seryl-[protein] + ADP + H(+)</text>
        <dbReference type="Rhea" id="RHEA:17989"/>
        <dbReference type="Rhea" id="RHEA-COMP:9863"/>
        <dbReference type="Rhea" id="RHEA-COMP:11604"/>
        <dbReference type="ChEBI" id="CHEBI:15378"/>
        <dbReference type="ChEBI" id="CHEBI:29999"/>
        <dbReference type="ChEBI" id="CHEBI:30616"/>
        <dbReference type="ChEBI" id="CHEBI:83421"/>
        <dbReference type="ChEBI" id="CHEBI:456216"/>
        <dbReference type="EC" id="2.7.11.22"/>
    </reaction>
</comment>
<feature type="compositionally biased region" description="Polar residues" evidence="12">
    <location>
        <begin position="354"/>
        <end position="369"/>
    </location>
</feature>
<reference evidence="14" key="1">
    <citation type="submission" date="2022-06" db="EMBL/GenBank/DDBJ databases">
        <authorList>
            <person name="Berger JAMES D."/>
            <person name="Berger JAMES D."/>
        </authorList>
    </citation>
    <scope>NUCLEOTIDE SEQUENCE [LARGE SCALE GENOMIC DNA]</scope>
</reference>
<feature type="compositionally biased region" description="Low complexity" evidence="12">
    <location>
        <begin position="251"/>
        <end position="263"/>
    </location>
</feature>
<dbReference type="Proteomes" id="UP000050795">
    <property type="component" value="Unassembled WGS sequence"/>
</dbReference>
<organism evidence="14 16">
    <name type="scientific">Trichobilharzia regenti</name>
    <name type="common">Nasal bird schistosome</name>
    <dbReference type="NCBI Taxonomy" id="157069"/>
    <lineage>
        <taxon>Eukaryota</taxon>
        <taxon>Metazoa</taxon>
        <taxon>Spiralia</taxon>
        <taxon>Lophotrochozoa</taxon>
        <taxon>Platyhelminthes</taxon>
        <taxon>Trematoda</taxon>
        <taxon>Digenea</taxon>
        <taxon>Strigeidida</taxon>
        <taxon>Schistosomatoidea</taxon>
        <taxon>Schistosomatidae</taxon>
        <taxon>Trichobilharzia</taxon>
    </lineage>
</organism>
<sequence>MVKSLMYQILNGIHYLHDNWILHRDLKPANILVMGEGPDRGRVKIADLGFARLFYQPLKPLADLDPVVVTFWYRAPELLLGARHYTKAIDIWAIGCIFAELLTYEPIFHCRQEDIKTSTPYHKEQLERIFRVMGYPPDDAWVDMKKMPDYHQLMRDSISKKTYGKYSLEGYLEEKKFKVDERELTLLRRLLTMDPVKRLSAAEAMEDTYFKEGEKPNDDVFGNLPIPYPKREFISDDDADEKQTGADKNVTQPTQQQQQQTAAGAGGGGASRQTAAHPTGMHTHAHQSQQQQQQQSQQQQQQRGNSGAQPQLPPPPPTTTTQQQSQQQRAGGNQPPTHHHQQQHMNTTGGGQQPNPHTRQLSHQQNDDMSSSKRIRLSQGNNDASIAPPPAPSSSATSSSLSSAVNNSGLLNTNKTAQSQQHMPNAGSNYPHQQQQQQQQPMRNIPSNHLGHPGATYPRYH</sequence>
<dbReference type="GO" id="GO:0016592">
    <property type="term" value="C:mediator complex"/>
    <property type="evidence" value="ECO:0007669"/>
    <property type="project" value="TreeGrafter"/>
</dbReference>
<dbReference type="InterPro" id="IPR050108">
    <property type="entry name" value="CDK"/>
</dbReference>
<keyword evidence="3" id="KW-0723">Serine/threonine-protein kinase</keyword>
<evidence type="ECO:0000313" key="16">
    <source>
        <dbReference type="WBParaSite" id="TREG1_115900.6"/>
    </source>
</evidence>
<feature type="compositionally biased region" description="Low complexity" evidence="12">
    <location>
        <begin position="393"/>
        <end position="404"/>
    </location>
</feature>
<evidence type="ECO:0000313" key="15">
    <source>
        <dbReference type="WBParaSite" id="TREG1_115900.2"/>
    </source>
</evidence>
<evidence type="ECO:0000256" key="7">
    <source>
        <dbReference type="ARBA" id="ARBA00022840"/>
    </source>
</evidence>
<evidence type="ECO:0000313" key="14">
    <source>
        <dbReference type="Proteomes" id="UP000050795"/>
    </source>
</evidence>
<evidence type="ECO:0000256" key="8">
    <source>
        <dbReference type="ARBA" id="ARBA00023242"/>
    </source>
</evidence>
<feature type="domain" description="Protein kinase" evidence="13">
    <location>
        <begin position="1"/>
        <end position="210"/>
    </location>
</feature>
<comment type="catalytic activity">
    <reaction evidence="9">
        <text>L-threonyl-[protein] + ATP = O-phospho-L-threonyl-[protein] + ADP + H(+)</text>
        <dbReference type="Rhea" id="RHEA:46608"/>
        <dbReference type="Rhea" id="RHEA-COMP:11060"/>
        <dbReference type="Rhea" id="RHEA-COMP:11605"/>
        <dbReference type="ChEBI" id="CHEBI:15378"/>
        <dbReference type="ChEBI" id="CHEBI:30013"/>
        <dbReference type="ChEBI" id="CHEBI:30616"/>
        <dbReference type="ChEBI" id="CHEBI:61977"/>
        <dbReference type="ChEBI" id="CHEBI:456216"/>
        <dbReference type="EC" id="2.7.11.22"/>
    </reaction>
</comment>
<proteinExistence type="inferred from homology"/>
<evidence type="ECO:0000256" key="5">
    <source>
        <dbReference type="ARBA" id="ARBA00022741"/>
    </source>
</evidence>
<dbReference type="GO" id="GO:0005524">
    <property type="term" value="F:ATP binding"/>
    <property type="evidence" value="ECO:0007669"/>
    <property type="project" value="UniProtKB-KW"/>
</dbReference>
<keyword evidence="7" id="KW-0067">ATP-binding</keyword>
<dbReference type="FunFam" id="1.10.510.10:FF:000088">
    <property type="entry name" value="cyclin-dependent kinase 8 isoform X1"/>
    <property type="match status" value="1"/>
</dbReference>
<dbReference type="Gene3D" id="1.10.510.10">
    <property type="entry name" value="Transferase(Phosphotransferase) domain 1"/>
    <property type="match status" value="1"/>
</dbReference>
<feature type="region of interest" description="Disordered" evidence="12">
    <location>
        <begin position="210"/>
        <end position="461"/>
    </location>
</feature>
<reference evidence="15 16" key="2">
    <citation type="submission" date="2023-11" db="UniProtKB">
        <authorList>
            <consortium name="WormBaseParasite"/>
        </authorList>
    </citation>
    <scope>IDENTIFICATION</scope>
</reference>
<comment type="similarity">
    <text evidence="2">Belongs to the protein kinase superfamily. CMGC Ser/Thr protein kinase family. CDC2/CDKX subfamily.</text>
</comment>
<dbReference type="GO" id="GO:0004693">
    <property type="term" value="F:cyclin-dependent protein serine/threonine kinase activity"/>
    <property type="evidence" value="ECO:0007669"/>
    <property type="project" value="UniProtKB-EC"/>
</dbReference>
<evidence type="ECO:0000259" key="13">
    <source>
        <dbReference type="PROSITE" id="PS50011"/>
    </source>
</evidence>
<feature type="compositionally biased region" description="Low complexity" evidence="12">
    <location>
        <begin position="287"/>
        <end position="302"/>
    </location>
</feature>
<name>A0AA85IZM4_TRIRE</name>
<dbReference type="WBParaSite" id="TREG1_115900.6">
    <property type="protein sequence ID" value="TREG1_115900.6"/>
    <property type="gene ID" value="TREG1_115900"/>
</dbReference>
<dbReference type="SMART" id="SM00220">
    <property type="entry name" value="S_TKc"/>
    <property type="match status" value="1"/>
</dbReference>
<feature type="compositionally biased region" description="Polar residues" evidence="12">
    <location>
        <begin position="405"/>
        <end position="432"/>
    </location>
</feature>
<keyword evidence="6" id="KW-0418">Kinase</keyword>
<keyword evidence="5" id="KW-0547">Nucleotide-binding</keyword>
<evidence type="ECO:0000256" key="4">
    <source>
        <dbReference type="ARBA" id="ARBA00022679"/>
    </source>
</evidence>
<keyword evidence="8" id="KW-0539">Nucleus</keyword>
<evidence type="ECO:0000256" key="2">
    <source>
        <dbReference type="ARBA" id="ARBA00006485"/>
    </source>
</evidence>
<dbReference type="AlphaFoldDB" id="A0AA85IZM4"/>
<accession>A0AA85IZM4</accession>
<dbReference type="GO" id="GO:0008353">
    <property type="term" value="F:RNA polymerase II CTD heptapeptide repeat kinase activity"/>
    <property type="evidence" value="ECO:0007669"/>
    <property type="project" value="UniProtKB-EC"/>
</dbReference>
<evidence type="ECO:0000256" key="11">
    <source>
        <dbReference type="ARBA" id="ARBA00049280"/>
    </source>
</evidence>
<dbReference type="PROSITE" id="PS00108">
    <property type="entry name" value="PROTEIN_KINASE_ST"/>
    <property type="match status" value="1"/>
</dbReference>
<keyword evidence="4" id="KW-0808">Transferase</keyword>
<comment type="catalytic activity">
    <reaction evidence="11">
        <text>[DNA-directed RNA polymerase] + ATP = phospho-[DNA-directed RNA polymerase] + ADP + H(+)</text>
        <dbReference type="Rhea" id="RHEA:10216"/>
        <dbReference type="Rhea" id="RHEA-COMP:11321"/>
        <dbReference type="Rhea" id="RHEA-COMP:11322"/>
        <dbReference type="ChEBI" id="CHEBI:15378"/>
        <dbReference type="ChEBI" id="CHEBI:30616"/>
        <dbReference type="ChEBI" id="CHEBI:43176"/>
        <dbReference type="ChEBI" id="CHEBI:68546"/>
        <dbReference type="ChEBI" id="CHEBI:456216"/>
        <dbReference type="EC" id="2.7.11.23"/>
    </reaction>
</comment>
<feature type="compositionally biased region" description="Low complexity" evidence="12">
    <location>
        <begin position="319"/>
        <end position="336"/>
    </location>
</feature>
<evidence type="ECO:0000256" key="10">
    <source>
        <dbReference type="ARBA" id="ARBA00048367"/>
    </source>
</evidence>
<dbReference type="Pfam" id="PF00069">
    <property type="entry name" value="Pkinase"/>
    <property type="match status" value="1"/>
</dbReference>
<comment type="subcellular location">
    <subcellularLocation>
        <location evidence="1">Nucleus</location>
    </subcellularLocation>
</comment>
<evidence type="ECO:0000256" key="3">
    <source>
        <dbReference type="ARBA" id="ARBA00022527"/>
    </source>
</evidence>
<dbReference type="PANTHER" id="PTHR24056">
    <property type="entry name" value="CELL DIVISION PROTEIN KINASE"/>
    <property type="match status" value="1"/>
</dbReference>
<dbReference type="WBParaSite" id="TREG1_115900.2">
    <property type="protein sequence ID" value="TREG1_115900.2"/>
    <property type="gene ID" value="TREG1_115900"/>
</dbReference>
<evidence type="ECO:0000256" key="6">
    <source>
        <dbReference type="ARBA" id="ARBA00022777"/>
    </source>
</evidence>
<evidence type="ECO:0000256" key="9">
    <source>
        <dbReference type="ARBA" id="ARBA00047811"/>
    </source>
</evidence>
<dbReference type="PROSITE" id="PS50011">
    <property type="entry name" value="PROTEIN_KINASE_DOM"/>
    <property type="match status" value="1"/>
</dbReference>
<protein>
    <recommendedName>
        <fullName evidence="13">Protein kinase domain-containing protein</fullName>
    </recommendedName>
</protein>
<evidence type="ECO:0000256" key="1">
    <source>
        <dbReference type="ARBA" id="ARBA00004123"/>
    </source>
</evidence>
<keyword evidence="14" id="KW-1185">Reference proteome</keyword>
<dbReference type="InterPro" id="IPR008271">
    <property type="entry name" value="Ser/Thr_kinase_AS"/>
</dbReference>
<dbReference type="InterPro" id="IPR011009">
    <property type="entry name" value="Kinase-like_dom_sf"/>
</dbReference>
<dbReference type="PANTHER" id="PTHR24056:SF495">
    <property type="entry name" value="CYCLIN-DEPENDENT KINASE 8-RELATED"/>
    <property type="match status" value="1"/>
</dbReference>
<dbReference type="InterPro" id="IPR000719">
    <property type="entry name" value="Prot_kinase_dom"/>
</dbReference>